<keyword evidence="2" id="KW-0812">Transmembrane</keyword>
<dbReference type="Pfam" id="PF07876">
    <property type="entry name" value="Dabb"/>
    <property type="match status" value="1"/>
</dbReference>
<keyword evidence="5" id="KW-1185">Reference proteome</keyword>
<name>A0AAN7A638_9PEZI</name>
<accession>A0AAN7A638</accession>
<evidence type="ECO:0000259" key="3">
    <source>
        <dbReference type="PROSITE" id="PS51502"/>
    </source>
</evidence>
<comment type="caution">
    <text evidence="4">The sequence shown here is derived from an EMBL/GenBank/DDBJ whole genome shotgun (WGS) entry which is preliminary data.</text>
</comment>
<dbReference type="Proteomes" id="UP001302321">
    <property type="component" value="Unassembled WGS sequence"/>
</dbReference>
<dbReference type="PROSITE" id="PS51502">
    <property type="entry name" value="S_R_A_B_BARREL"/>
    <property type="match status" value="1"/>
</dbReference>
<dbReference type="SMART" id="SM00886">
    <property type="entry name" value="Dabb"/>
    <property type="match status" value="1"/>
</dbReference>
<dbReference type="InterPro" id="IPR013097">
    <property type="entry name" value="Dabb"/>
</dbReference>
<dbReference type="SUPFAM" id="SSF54909">
    <property type="entry name" value="Dimeric alpha+beta barrel"/>
    <property type="match status" value="1"/>
</dbReference>
<reference evidence="4" key="2">
    <citation type="submission" date="2023-05" db="EMBL/GenBank/DDBJ databases">
        <authorList>
            <consortium name="Lawrence Berkeley National Laboratory"/>
            <person name="Steindorff A."/>
            <person name="Hensen N."/>
            <person name="Bonometti L."/>
            <person name="Westerberg I."/>
            <person name="Brannstrom I.O."/>
            <person name="Guillou S."/>
            <person name="Cros-Aarteil S."/>
            <person name="Calhoun S."/>
            <person name="Haridas S."/>
            <person name="Kuo A."/>
            <person name="Mondo S."/>
            <person name="Pangilinan J."/>
            <person name="Riley R."/>
            <person name="Labutti K."/>
            <person name="Andreopoulos B."/>
            <person name="Lipzen A."/>
            <person name="Chen C."/>
            <person name="Yanf M."/>
            <person name="Daum C."/>
            <person name="Ng V."/>
            <person name="Clum A."/>
            <person name="Ohm R."/>
            <person name="Martin F."/>
            <person name="Silar P."/>
            <person name="Natvig D."/>
            <person name="Lalanne C."/>
            <person name="Gautier V."/>
            <person name="Ament-Velasquez S.L."/>
            <person name="Kruys A."/>
            <person name="Hutchinson M.I."/>
            <person name="Powell A.J."/>
            <person name="Barry K."/>
            <person name="Miller A.N."/>
            <person name="Grigoriev I.V."/>
            <person name="Debuchy R."/>
            <person name="Gladieux P."/>
            <person name="Thoren M.H."/>
            <person name="Johannesson H."/>
        </authorList>
    </citation>
    <scope>NUCLEOTIDE SEQUENCE</scope>
    <source>
        <strain evidence="4">CBS 892.96</strain>
    </source>
</reference>
<dbReference type="PANTHER" id="PTHR33178:SF10">
    <property type="entry name" value="STRESS-RESPONSE A_B BARREL DOMAIN-CONTAINING PROTEIN"/>
    <property type="match status" value="1"/>
</dbReference>
<feature type="transmembrane region" description="Helical" evidence="2">
    <location>
        <begin position="12"/>
        <end position="33"/>
    </location>
</feature>
<keyword evidence="2" id="KW-1133">Transmembrane helix</keyword>
<evidence type="ECO:0000256" key="2">
    <source>
        <dbReference type="SAM" id="Phobius"/>
    </source>
</evidence>
<feature type="domain" description="Stress-response A/B barrel" evidence="3">
    <location>
        <begin position="50"/>
        <end position="152"/>
    </location>
</feature>
<dbReference type="PANTHER" id="PTHR33178">
    <property type="match status" value="1"/>
</dbReference>
<evidence type="ECO:0000256" key="1">
    <source>
        <dbReference type="ARBA" id="ARBA00011738"/>
    </source>
</evidence>
<proteinExistence type="predicted"/>
<protein>
    <submittedName>
        <fullName evidence="4">Stress responsive A/B barrel domain-containing protein</fullName>
    </submittedName>
</protein>
<dbReference type="InterPro" id="IPR011008">
    <property type="entry name" value="Dimeric_a/b-barrel"/>
</dbReference>
<reference evidence="4" key="1">
    <citation type="journal article" date="2023" name="Mol. Phylogenet. Evol.">
        <title>Genome-scale phylogeny and comparative genomics of the fungal order Sordariales.</title>
        <authorList>
            <person name="Hensen N."/>
            <person name="Bonometti L."/>
            <person name="Westerberg I."/>
            <person name="Brannstrom I.O."/>
            <person name="Guillou S."/>
            <person name="Cros-Aarteil S."/>
            <person name="Calhoun S."/>
            <person name="Haridas S."/>
            <person name="Kuo A."/>
            <person name="Mondo S."/>
            <person name="Pangilinan J."/>
            <person name="Riley R."/>
            <person name="LaButti K."/>
            <person name="Andreopoulos B."/>
            <person name="Lipzen A."/>
            <person name="Chen C."/>
            <person name="Yan M."/>
            <person name="Daum C."/>
            <person name="Ng V."/>
            <person name="Clum A."/>
            <person name="Steindorff A."/>
            <person name="Ohm R.A."/>
            <person name="Martin F."/>
            <person name="Silar P."/>
            <person name="Natvig D.O."/>
            <person name="Lalanne C."/>
            <person name="Gautier V."/>
            <person name="Ament-Velasquez S.L."/>
            <person name="Kruys A."/>
            <person name="Hutchinson M.I."/>
            <person name="Powell A.J."/>
            <person name="Barry K."/>
            <person name="Miller A.N."/>
            <person name="Grigoriev I.V."/>
            <person name="Debuchy R."/>
            <person name="Gladieux P."/>
            <person name="Hiltunen Thoren M."/>
            <person name="Johannesson H."/>
        </authorList>
    </citation>
    <scope>NUCLEOTIDE SEQUENCE</scope>
    <source>
        <strain evidence="4">CBS 892.96</strain>
    </source>
</reference>
<dbReference type="Gene3D" id="3.30.70.100">
    <property type="match status" value="1"/>
</dbReference>
<evidence type="ECO:0000313" key="4">
    <source>
        <dbReference type="EMBL" id="KAK4173752.1"/>
    </source>
</evidence>
<keyword evidence="2" id="KW-0472">Membrane</keyword>
<dbReference type="InterPro" id="IPR044662">
    <property type="entry name" value="HS1/DABB1-like"/>
</dbReference>
<evidence type="ECO:0000313" key="5">
    <source>
        <dbReference type="Proteomes" id="UP001302321"/>
    </source>
</evidence>
<sequence length="157" mass="17463">MVNVSGAQPHMLRIIIALFCILSVFLFFDPIGFASTMNHHLAPPGSTTTVTHIVLFKFKPNVDAGAVDVACAQILSLKEICLAPNSQHTYIKSITGGRDNSPEQLQNGMTHAFVVQFENTDDRNYYVEQDPAHLAFKKKIERLVEKVTVLDYINGVF</sequence>
<dbReference type="EMBL" id="MU866322">
    <property type="protein sequence ID" value="KAK4173752.1"/>
    <property type="molecule type" value="Genomic_DNA"/>
</dbReference>
<comment type="subunit">
    <text evidence="1">Homodimer.</text>
</comment>
<gene>
    <name evidence="4" type="ORF">QBC36DRAFT_335169</name>
</gene>
<dbReference type="AlphaFoldDB" id="A0AAN7A638"/>
<organism evidence="4 5">
    <name type="scientific">Triangularia setosa</name>
    <dbReference type="NCBI Taxonomy" id="2587417"/>
    <lineage>
        <taxon>Eukaryota</taxon>
        <taxon>Fungi</taxon>
        <taxon>Dikarya</taxon>
        <taxon>Ascomycota</taxon>
        <taxon>Pezizomycotina</taxon>
        <taxon>Sordariomycetes</taxon>
        <taxon>Sordariomycetidae</taxon>
        <taxon>Sordariales</taxon>
        <taxon>Podosporaceae</taxon>
        <taxon>Triangularia</taxon>
    </lineage>
</organism>